<evidence type="ECO:0000259" key="7">
    <source>
        <dbReference type="Pfam" id="PF25944"/>
    </source>
</evidence>
<comment type="subcellular location">
    <subcellularLocation>
        <location evidence="1">Cell envelope</location>
    </subcellularLocation>
</comment>
<dbReference type="InterPro" id="IPR006143">
    <property type="entry name" value="RND_pump_MFP"/>
</dbReference>
<feature type="chain" id="PRO_5012600553" evidence="4">
    <location>
        <begin position="26"/>
        <end position="392"/>
    </location>
</feature>
<dbReference type="InterPro" id="IPR058625">
    <property type="entry name" value="MdtA-like_BSH"/>
</dbReference>
<dbReference type="OrthoDB" id="9816569at2"/>
<dbReference type="Gene3D" id="2.40.30.170">
    <property type="match status" value="1"/>
</dbReference>
<dbReference type="Gene3D" id="1.10.287.470">
    <property type="entry name" value="Helix hairpin bin"/>
    <property type="match status" value="1"/>
</dbReference>
<dbReference type="Pfam" id="PF25944">
    <property type="entry name" value="Beta-barrel_RND"/>
    <property type="match status" value="1"/>
</dbReference>
<dbReference type="GO" id="GO:0022857">
    <property type="term" value="F:transmembrane transporter activity"/>
    <property type="evidence" value="ECO:0007669"/>
    <property type="project" value="InterPro"/>
</dbReference>
<dbReference type="InterPro" id="IPR058627">
    <property type="entry name" value="MdtA-like_C"/>
</dbReference>
<protein>
    <submittedName>
        <fullName evidence="9">Uncharacterized protein</fullName>
    </submittedName>
</protein>
<dbReference type="STRING" id="1122125.GCA_000423185_03202"/>
<dbReference type="GO" id="GO:0005886">
    <property type="term" value="C:plasma membrane"/>
    <property type="evidence" value="ECO:0007669"/>
    <property type="project" value="TreeGrafter"/>
</dbReference>
<dbReference type="PANTHER" id="PTHR30158:SF24">
    <property type="entry name" value="HLYD FAMILY SECRETION PROTEIN"/>
    <property type="match status" value="1"/>
</dbReference>
<keyword evidence="4" id="KW-0732">Signal</keyword>
<dbReference type="PANTHER" id="PTHR30158">
    <property type="entry name" value="ACRA/E-RELATED COMPONENT OF DRUG EFFLUX TRANSPORTER"/>
    <property type="match status" value="1"/>
</dbReference>
<evidence type="ECO:0000256" key="4">
    <source>
        <dbReference type="SAM" id="SignalP"/>
    </source>
</evidence>
<dbReference type="GO" id="GO:0030313">
    <property type="term" value="C:cell envelope"/>
    <property type="evidence" value="ECO:0007669"/>
    <property type="project" value="UniProtKB-SubCell"/>
</dbReference>
<evidence type="ECO:0000313" key="10">
    <source>
        <dbReference type="Proteomes" id="UP000196655"/>
    </source>
</evidence>
<dbReference type="SUPFAM" id="SSF111369">
    <property type="entry name" value="HlyD-like secretion proteins"/>
    <property type="match status" value="1"/>
</dbReference>
<evidence type="ECO:0000259" key="8">
    <source>
        <dbReference type="Pfam" id="PF25967"/>
    </source>
</evidence>
<feature type="domain" description="Multidrug resistance protein MdtA-like C-terminal permuted SH3" evidence="8">
    <location>
        <begin position="307"/>
        <end position="367"/>
    </location>
</feature>
<dbReference type="RefSeq" id="WP_088150469.1">
    <property type="nucleotide sequence ID" value="NZ_NHON01000011.1"/>
</dbReference>
<evidence type="ECO:0000256" key="2">
    <source>
        <dbReference type="ARBA" id="ARBA00009477"/>
    </source>
</evidence>
<keyword evidence="3" id="KW-0175">Coiled coil</keyword>
<dbReference type="Pfam" id="PF25876">
    <property type="entry name" value="HH_MFP_RND"/>
    <property type="match status" value="1"/>
</dbReference>
<gene>
    <name evidence="9" type="ORF">BWR60_07915</name>
</gene>
<sequence>MGRPVIRTVAGVVALALAGGLAWQASRGTAATPAQAARPAPSVIVAPPLVRRVVDQREYAGRFEPTASVEIRARVSGYLQAIGFEDGQIVQAGQTLFTIDPRPYQAAVAEAQAQLASARAQRDLADLELRRAEQLAGTSAVSRSTLDQRRQQKQAADAAFELAQAGLTRAQLDLDFTEIKAPISGRVSNRRVDAGSLVSDAGTLLTTVVALDPIYFIFDISERDFVAYERAVKSGALRPIRDRDVPIEARLQDDEGWPYQGMMSFVDNRLESGAGTIRARAVLANADLFITPGQFGRLRLASSGERDALLVPETALLTDQASRIVLTVNDDDTLRATPVRLGARLLGGLRVVESGLKAEDRVVINGLLRARAGQTVVPQPGEIAPAATAMVN</sequence>
<feature type="signal peptide" evidence="4">
    <location>
        <begin position="1"/>
        <end position="25"/>
    </location>
</feature>
<dbReference type="Proteomes" id="UP000196655">
    <property type="component" value="Unassembled WGS sequence"/>
</dbReference>
<evidence type="ECO:0000256" key="3">
    <source>
        <dbReference type="SAM" id="Coils"/>
    </source>
</evidence>
<dbReference type="Gene3D" id="2.40.420.20">
    <property type="match status" value="1"/>
</dbReference>
<dbReference type="GO" id="GO:0046677">
    <property type="term" value="P:response to antibiotic"/>
    <property type="evidence" value="ECO:0007669"/>
    <property type="project" value="TreeGrafter"/>
</dbReference>
<proteinExistence type="inferred from homology"/>
<dbReference type="EMBL" id="NHON01000011">
    <property type="protein sequence ID" value="OWJ67607.1"/>
    <property type="molecule type" value="Genomic_DNA"/>
</dbReference>
<dbReference type="Pfam" id="PF25967">
    <property type="entry name" value="RND-MFP_C"/>
    <property type="match status" value="1"/>
</dbReference>
<evidence type="ECO:0000256" key="1">
    <source>
        <dbReference type="ARBA" id="ARBA00004196"/>
    </source>
</evidence>
<name>A0A211ZR77_9PROT</name>
<keyword evidence="10" id="KW-1185">Reference proteome</keyword>
<comment type="caution">
    <text evidence="9">The sequence shown here is derived from an EMBL/GenBank/DDBJ whole genome shotgun (WGS) entry which is preliminary data.</text>
</comment>
<comment type="similarity">
    <text evidence="2">Belongs to the membrane fusion protein (MFP) (TC 8.A.1) family.</text>
</comment>
<evidence type="ECO:0000259" key="5">
    <source>
        <dbReference type="Pfam" id="PF25876"/>
    </source>
</evidence>
<evidence type="ECO:0000259" key="6">
    <source>
        <dbReference type="Pfam" id="PF25917"/>
    </source>
</evidence>
<dbReference type="InterPro" id="IPR058626">
    <property type="entry name" value="MdtA-like_b-barrel"/>
</dbReference>
<dbReference type="Pfam" id="PF25917">
    <property type="entry name" value="BSH_RND"/>
    <property type="match status" value="1"/>
</dbReference>
<feature type="domain" description="Multidrug resistance protein MdtA-like barrel-sandwich hybrid" evidence="6">
    <location>
        <begin position="68"/>
        <end position="205"/>
    </location>
</feature>
<dbReference type="AlphaFoldDB" id="A0A211ZR77"/>
<organism evidence="9 10">
    <name type="scientific">Inquilinus limosus</name>
    <dbReference type="NCBI Taxonomy" id="171674"/>
    <lineage>
        <taxon>Bacteria</taxon>
        <taxon>Pseudomonadati</taxon>
        <taxon>Pseudomonadota</taxon>
        <taxon>Alphaproteobacteria</taxon>
        <taxon>Rhodospirillales</taxon>
        <taxon>Rhodospirillaceae</taxon>
        <taxon>Inquilinus</taxon>
    </lineage>
</organism>
<reference evidence="10" key="1">
    <citation type="submission" date="2017-05" db="EMBL/GenBank/DDBJ databases">
        <authorList>
            <person name="Macchi M."/>
            <person name="Festa S."/>
            <person name="Coppotelli B.M."/>
            <person name="Morelli I.S."/>
        </authorList>
    </citation>
    <scope>NUCLEOTIDE SEQUENCE [LARGE SCALE GENOMIC DNA]</scope>
    <source>
        <strain evidence="10">I</strain>
    </source>
</reference>
<accession>A0A211ZR77</accession>
<feature type="domain" description="Multidrug resistance protein MdtA-like beta-barrel" evidence="7">
    <location>
        <begin position="213"/>
        <end position="300"/>
    </location>
</feature>
<dbReference type="NCBIfam" id="TIGR01730">
    <property type="entry name" value="RND_mfp"/>
    <property type="match status" value="1"/>
</dbReference>
<dbReference type="Gene3D" id="2.40.50.100">
    <property type="match status" value="1"/>
</dbReference>
<evidence type="ECO:0000313" key="9">
    <source>
        <dbReference type="EMBL" id="OWJ67607.1"/>
    </source>
</evidence>
<dbReference type="InterPro" id="IPR058624">
    <property type="entry name" value="MdtA-like_HH"/>
</dbReference>
<feature type="coiled-coil region" evidence="3">
    <location>
        <begin position="108"/>
        <end position="135"/>
    </location>
</feature>
<feature type="domain" description="Multidrug resistance protein MdtA-like alpha-helical hairpin" evidence="5">
    <location>
        <begin position="108"/>
        <end position="177"/>
    </location>
</feature>